<proteinExistence type="predicted"/>
<reference evidence="2 3" key="1">
    <citation type="journal article" date="2012" name="Genome Biol.">
        <title>Sequencing three crocodilian genomes to illuminate the evolution of archosaurs and amniotes.</title>
        <authorList>
            <person name="St John J.A."/>
            <person name="Braun E.L."/>
            <person name="Isberg S.R."/>
            <person name="Miles L.G."/>
            <person name="Chong A.Y."/>
            <person name="Gongora J."/>
            <person name="Dalzell P."/>
            <person name="Moran C."/>
            <person name="Bed'hom B."/>
            <person name="Abzhanov A."/>
            <person name="Burgess S.C."/>
            <person name="Cooksey A.M."/>
            <person name="Castoe T.A."/>
            <person name="Crawford N.G."/>
            <person name="Densmore L.D."/>
            <person name="Drew J.C."/>
            <person name="Edwards S.V."/>
            <person name="Faircloth B.C."/>
            <person name="Fujita M.K."/>
            <person name="Greenwold M.J."/>
            <person name="Hoffmann F.G."/>
            <person name="Howard J.M."/>
            <person name="Iguchi T."/>
            <person name="Janes D.E."/>
            <person name="Khan S.Y."/>
            <person name="Kohno S."/>
            <person name="de Koning A.J."/>
            <person name="Lance S.L."/>
            <person name="McCarthy F.M."/>
            <person name="McCormack J.E."/>
            <person name="Merchant M.E."/>
            <person name="Peterson D.G."/>
            <person name="Pollock D.D."/>
            <person name="Pourmand N."/>
            <person name="Raney B.J."/>
            <person name="Roessler K.A."/>
            <person name="Sanford J.R."/>
            <person name="Sawyer R.H."/>
            <person name="Schmidt C.J."/>
            <person name="Triplett E.W."/>
            <person name="Tuberville T.D."/>
            <person name="Venegas-Anaya M."/>
            <person name="Howard J.T."/>
            <person name="Jarvis E.D."/>
            <person name="Guillette L.J.Jr."/>
            <person name="Glenn T.C."/>
            <person name="Green R.E."/>
            <person name="Ray D.A."/>
        </authorList>
    </citation>
    <scope>NUCLEOTIDE SEQUENCE [LARGE SCALE GENOMIC DNA]</scope>
    <source>
        <strain evidence="2">KSC_2009_1</strain>
    </source>
</reference>
<feature type="region of interest" description="Disordered" evidence="1">
    <location>
        <begin position="78"/>
        <end position="122"/>
    </location>
</feature>
<evidence type="ECO:0000313" key="2">
    <source>
        <dbReference type="EMBL" id="KYO49169.1"/>
    </source>
</evidence>
<protein>
    <submittedName>
        <fullName evidence="2">Uncharacterized protein</fullName>
    </submittedName>
</protein>
<dbReference type="Proteomes" id="UP000050525">
    <property type="component" value="Unassembled WGS sequence"/>
</dbReference>
<sequence>MQTSPRIISRLCSPRDLPARRRFPEKHRAQLGRPHPLETAAKLCSGRLCFWLLGRVQQLHPVVQLSCTSQAFQEKQLKKIPEPPTGAGQDLADLGFPGNMKRTSRNPWQDRGVMDTHSGVGE</sequence>
<evidence type="ECO:0000313" key="3">
    <source>
        <dbReference type="Proteomes" id="UP000050525"/>
    </source>
</evidence>
<organism evidence="2 3">
    <name type="scientific">Alligator mississippiensis</name>
    <name type="common">American alligator</name>
    <dbReference type="NCBI Taxonomy" id="8496"/>
    <lineage>
        <taxon>Eukaryota</taxon>
        <taxon>Metazoa</taxon>
        <taxon>Chordata</taxon>
        <taxon>Craniata</taxon>
        <taxon>Vertebrata</taxon>
        <taxon>Euteleostomi</taxon>
        <taxon>Archelosauria</taxon>
        <taxon>Archosauria</taxon>
        <taxon>Crocodylia</taxon>
        <taxon>Alligatoridae</taxon>
        <taxon>Alligatorinae</taxon>
        <taxon>Alligator</taxon>
    </lineage>
</organism>
<comment type="caution">
    <text evidence="2">The sequence shown here is derived from an EMBL/GenBank/DDBJ whole genome shotgun (WGS) entry which is preliminary data.</text>
</comment>
<keyword evidence="3" id="KW-1185">Reference proteome</keyword>
<name>A0A151PJJ7_ALLMI</name>
<dbReference type="EMBL" id="AKHW03000012">
    <property type="protein sequence ID" value="KYO49169.1"/>
    <property type="molecule type" value="Genomic_DNA"/>
</dbReference>
<accession>A0A151PJJ7</accession>
<evidence type="ECO:0000256" key="1">
    <source>
        <dbReference type="SAM" id="MobiDB-lite"/>
    </source>
</evidence>
<gene>
    <name evidence="2" type="ORF">Y1Q_0011112</name>
</gene>
<dbReference type="AlphaFoldDB" id="A0A151PJJ7"/>